<sequence length="145" mass="15606">MDITVLFLEFLGLYGVWGSFKGMAYSIKLKVEFDMLNQLRDVLKPPQSGTAYNISHGGGQDVELNIVGDKRQGTGIFSAFSANDNRAADIPASNNGILKTTEIVMQTDQGDSKLEGPTVSSNKTKAYGNSYSPTSSKVEFAVEGV</sequence>
<organism evidence="2 3">
    <name type="scientific">Venustampulla echinocandica</name>
    <dbReference type="NCBI Taxonomy" id="2656787"/>
    <lineage>
        <taxon>Eukaryota</taxon>
        <taxon>Fungi</taxon>
        <taxon>Dikarya</taxon>
        <taxon>Ascomycota</taxon>
        <taxon>Pezizomycotina</taxon>
        <taxon>Leotiomycetes</taxon>
        <taxon>Helotiales</taxon>
        <taxon>Pleuroascaceae</taxon>
        <taxon>Venustampulla</taxon>
    </lineage>
</organism>
<proteinExistence type="predicted"/>
<feature type="compositionally biased region" description="Polar residues" evidence="1">
    <location>
        <begin position="118"/>
        <end position="134"/>
    </location>
</feature>
<evidence type="ECO:0000313" key="3">
    <source>
        <dbReference type="Proteomes" id="UP000254866"/>
    </source>
</evidence>
<dbReference type="OrthoDB" id="405906at2759"/>
<reference evidence="2 3" key="1">
    <citation type="journal article" date="2018" name="IMA Fungus">
        <title>IMA Genome-F 9: Draft genome sequence of Annulohypoxylon stygium, Aspergillus mulundensis, Berkeleyomyces basicola (syn. Thielaviopsis basicola), Ceratocystis smalleyi, two Cercospora beticola strains, Coleophoma cylindrospora, Fusarium fracticaudum, Phialophora cf. hyalina, and Morchella septimelata.</title>
        <authorList>
            <person name="Wingfield B.D."/>
            <person name="Bills G.F."/>
            <person name="Dong Y."/>
            <person name="Huang W."/>
            <person name="Nel W.J."/>
            <person name="Swalarsk-Parry B.S."/>
            <person name="Vaghefi N."/>
            <person name="Wilken P.M."/>
            <person name="An Z."/>
            <person name="de Beer Z.W."/>
            <person name="De Vos L."/>
            <person name="Chen L."/>
            <person name="Duong T.A."/>
            <person name="Gao Y."/>
            <person name="Hammerbacher A."/>
            <person name="Kikkert J.R."/>
            <person name="Li Y."/>
            <person name="Li H."/>
            <person name="Li K."/>
            <person name="Li Q."/>
            <person name="Liu X."/>
            <person name="Ma X."/>
            <person name="Naidoo K."/>
            <person name="Pethybridge S.J."/>
            <person name="Sun J."/>
            <person name="Steenkamp E.T."/>
            <person name="van der Nest M.A."/>
            <person name="van Wyk S."/>
            <person name="Wingfield M.J."/>
            <person name="Xiong C."/>
            <person name="Yue Q."/>
            <person name="Zhang X."/>
        </authorList>
    </citation>
    <scope>NUCLEOTIDE SEQUENCE [LARGE SCALE GENOMIC DNA]</scope>
    <source>
        <strain evidence="2 3">BP 5553</strain>
    </source>
</reference>
<evidence type="ECO:0000256" key="1">
    <source>
        <dbReference type="SAM" id="MobiDB-lite"/>
    </source>
</evidence>
<protein>
    <submittedName>
        <fullName evidence="2">Uncharacterized protein</fullName>
    </submittedName>
</protein>
<dbReference type="GeneID" id="43598717"/>
<gene>
    <name evidence="2" type="ORF">BP5553_05868</name>
</gene>
<dbReference type="RefSeq" id="XP_031869172.1">
    <property type="nucleotide sequence ID" value="XM_032014491.1"/>
</dbReference>
<name>A0A370TLW7_9HELO</name>
<dbReference type="AlphaFoldDB" id="A0A370TLW7"/>
<dbReference type="EMBL" id="NPIC01000004">
    <property type="protein sequence ID" value="RDL36516.1"/>
    <property type="molecule type" value="Genomic_DNA"/>
</dbReference>
<comment type="caution">
    <text evidence="2">The sequence shown here is derived from an EMBL/GenBank/DDBJ whole genome shotgun (WGS) entry which is preliminary data.</text>
</comment>
<accession>A0A370TLW7</accession>
<evidence type="ECO:0000313" key="2">
    <source>
        <dbReference type="EMBL" id="RDL36516.1"/>
    </source>
</evidence>
<keyword evidence="3" id="KW-1185">Reference proteome</keyword>
<dbReference type="Proteomes" id="UP000254866">
    <property type="component" value="Unassembled WGS sequence"/>
</dbReference>
<feature type="region of interest" description="Disordered" evidence="1">
    <location>
        <begin position="108"/>
        <end position="134"/>
    </location>
</feature>